<sequence length="142" mass="16122">MVIPVRISSNKRVHPTYLVVLTSTSSTRETDEVGKVIGQSPQVAILAHNAIGGFVSNCRWNMVLESLWFGAPLEIWLVYGEDGKIFVITTEEIENGIRQLMDDRNVRTKVKEMRKKSRVAVMMIHVRISSNIRVHVMPIDFS</sequence>
<reference evidence="2 3" key="1">
    <citation type="journal article" date="2017" name="Nat. Commun.">
        <title>Genome assembly with in vitro proximity ligation data and whole-genome triplication in lettuce.</title>
        <authorList>
            <person name="Reyes-Chin-Wo S."/>
            <person name="Wang Z."/>
            <person name="Yang X."/>
            <person name="Kozik A."/>
            <person name="Arikit S."/>
            <person name="Song C."/>
            <person name="Xia L."/>
            <person name="Froenicke L."/>
            <person name="Lavelle D.O."/>
            <person name="Truco M.J."/>
            <person name="Xia R."/>
            <person name="Zhu S."/>
            <person name="Xu C."/>
            <person name="Xu H."/>
            <person name="Xu X."/>
            <person name="Cox K."/>
            <person name="Korf I."/>
            <person name="Meyers B.C."/>
            <person name="Michelmore R.W."/>
        </authorList>
    </citation>
    <scope>NUCLEOTIDE SEQUENCE [LARGE SCALE GENOMIC DNA]</scope>
    <source>
        <strain evidence="3">cv. Salinas</strain>
        <tissue evidence="2">Seedlings</tissue>
    </source>
</reference>
<dbReference type="EMBL" id="NBSK02000001">
    <property type="protein sequence ID" value="KAJ0224233.1"/>
    <property type="molecule type" value="Genomic_DNA"/>
</dbReference>
<accession>A0A9R1WHW0</accession>
<dbReference type="SUPFAM" id="SSF53756">
    <property type="entry name" value="UDP-Glycosyltransferase/glycogen phosphorylase"/>
    <property type="match status" value="1"/>
</dbReference>
<evidence type="ECO:0000256" key="1">
    <source>
        <dbReference type="ARBA" id="ARBA00009995"/>
    </source>
</evidence>
<keyword evidence="3" id="KW-1185">Reference proteome</keyword>
<dbReference type="PANTHER" id="PTHR48048">
    <property type="entry name" value="GLYCOSYLTRANSFERASE"/>
    <property type="match status" value="1"/>
</dbReference>
<dbReference type="PANTHER" id="PTHR48048:SF45">
    <property type="entry name" value="GLYCOSYLTRANSFERASE"/>
    <property type="match status" value="1"/>
</dbReference>
<gene>
    <name evidence="2" type="ORF">LSAT_V11C100032950</name>
</gene>
<dbReference type="Proteomes" id="UP000235145">
    <property type="component" value="Unassembled WGS sequence"/>
</dbReference>
<evidence type="ECO:0000313" key="2">
    <source>
        <dbReference type="EMBL" id="KAJ0224233.1"/>
    </source>
</evidence>
<dbReference type="Gene3D" id="3.40.50.2000">
    <property type="entry name" value="Glycogen Phosphorylase B"/>
    <property type="match status" value="1"/>
</dbReference>
<protein>
    <submittedName>
        <fullName evidence="2">Uncharacterized protein</fullName>
    </submittedName>
</protein>
<comment type="similarity">
    <text evidence="1">Belongs to the UDP-glycosyltransferase family.</text>
</comment>
<proteinExistence type="inferred from homology"/>
<dbReference type="AlphaFoldDB" id="A0A9R1WHW0"/>
<dbReference type="GO" id="GO:0035251">
    <property type="term" value="F:UDP-glucosyltransferase activity"/>
    <property type="evidence" value="ECO:0007669"/>
    <property type="project" value="InterPro"/>
</dbReference>
<comment type="caution">
    <text evidence="2">The sequence shown here is derived from an EMBL/GenBank/DDBJ whole genome shotgun (WGS) entry which is preliminary data.</text>
</comment>
<organism evidence="2 3">
    <name type="scientific">Lactuca sativa</name>
    <name type="common">Garden lettuce</name>
    <dbReference type="NCBI Taxonomy" id="4236"/>
    <lineage>
        <taxon>Eukaryota</taxon>
        <taxon>Viridiplantae</taxon>
        <taxon>Streptophyta</taxon>
        <taxon>Embryophyta</taxon>
        <taxon>Tracheophyta</taxon>
        <taxon>Spermatophyta</taxon>
        <taxon>Magnoliopsida</taxon>
        <taxon>eudicotyledons</taxon>
        <taxon>Gunneridae</taxon>
        <taxon>Pentapetalae</taxon>
        <taxon>asterids</taxon>
        <taxon>campanulids</taxon>
        <taxon>Asterales</taxon>
        <taxon>Asteraceae</taxon>
        <taxon>Cichorioideae</taxon>
        <taxon>Cichorieae</taxon>
        <taxon>Lactucinae</taxon>
        <taxon>Lactuca</taxon>
    </lineage>
</organism>
<evidence type="ECO:0000313" key="3">
    <source>
        <dbReference type="Proteomes" id="UP000235145"/>
    </source>
</evidence>
<name>A0A9R1WHW0_LACSA</name>
<dbReference type="InterPro" id="IPR050481">
    <property type="entry name" value="UDP-glycosyltransf_plant"/>
</dbReference>